<reference evidence="4 5" key="1">
    <citation type="submission" date="2023-03" db="EMBL/GenBank/DDBJ databases">
        <title>Paludisphaera mucosa sp. nov. a novel planctomycete from northern fen.</title>
        <authorList>
            <person name="Ivanova A."/>
        </authorList>
    </citation>
    <scope>NUCLEOTIDE SEQUENCE [LARGE SCALE GENOMIC DNA]</scope>
    <source>
        <strain evidence="4 5">Pla2</strain>
    </source>
</reference>
<feature type="compositionally biased region" description="Low complexity" evidence="1">
    <location>
        <begin position="1"/>
        <end position="19"/>
    </location>
</feature>
<dbReference type="EMBL" id="JARRAG010000001">
    <property type="protein sequence ID" value="MDG3002176.1"/>
    <property type="molecule type" value="Genomic_DNA"/>
</dbReference>
<dbReference type="Pfam" id="PF07786">
    <property type="entry name" value="HGSNAT_cat"/>
    <property type="match status" value="1"/>
</dbReference>
<dbReference type="PANTHER" id="PTHR31061:SF24">
    <property type="entry name" value="LD22376P"/>
    <property type="match status" value="1"/>
</dbReference>
<comment type="caution">
    <text evidence="4">The sequence shown here is derived from an EMBL/GenBank/DDBJ whole genome shotgun (WGS) entry which is preliminary data.</text>
</comment>
<feature type="transmembrane region" description="Helical" evidence="2">
    <location>
        <begin position="328"/>
        <end position="349"/>
    </location>
</feature>
<evidence type="ECO:0000313" key="4">
    <source>
        <dbReference type="EMBL" id="MDG3002176.1"/>
    </source>
</evidence>
<sequence length="423" mass="45779">MSAAAVAPPSPPTSTSTTTPPSPRIVSMDQFRGYTVAGMFVVNFVGGLKALPEVLKHHDHYFSYADTIMPAFLFAAGFSYRLSALRRLERAGAAATYGRFLLRSLALVLISMVMYGQEDFEIGKWDELAGAPGKYILGILKADLWETLAIIGVAQIVIMPVITAGFRVRLAATAACMAVALVLAHSFNVFFIYGLPNWMDDVWGLSGKGAWDGGFFGPLSWAIPMLFGTLVYDVMAAHDLRVAAGKLLKAGAALMIAGYALNGLATLYDTRHGSVPLEGKDVAASPVIPDFRMAGGRPITSLLPTPPFVQPPPKNVLPVNYWQMNKKLVSLPFTLFSSGFAMALYALFIPACDVAGARLGLFRTLGQNPLAAYIIHHYVEGAVLAATPKDSPLWYALVALTVFFGVSWMFVRSLEKRSVYLRL</sequence>
<dbReference type="PANTHER" id="PTHR31061">
    <property type="entry name" value="LD22376P"/>
    <property type="match status" value="1"/>
</dbReference>
<feature type="transmembrane region" description="Helical" evidence="2">
    <location>
        <begin position="100"/>
        <end position="117"/>
    </location>
</feature>
<evidence type="ECO:0000313" key="5">
    <source>
        <dbReference type="Proteomes" id="UP001216907"/>
    </source>
</evidence>
<evidence type="ECO:0000256" key="2">
    <source>
        <dbReference type="SAM" id="Phobius"/>
    </source>
</evidence>
<feature type="domain" description="Heparan-alpha-glucosaminide N-acetyltransferase catalytic" evidence="3">
    <location>
        <begin position="24"/>
        <end position="256"/>
    </location>
</feature>
<dbReference type="RefSeq" id="WP_277858543.1">
    <property type="nucleotide sequence ID" value="NZ_JARRAG010000001.1"/>
</dbReference>
<keyword evidence="5" id="KW-1185">Reference proteome</keyword>
<dbReference type="InterPro" id="IPR012429">
    <property type="entry name" value="HGSNAT_cat"/>
</dbReference>
<keyword evidence="2" id="KW-1133">Transmembrane helix</keyword>
<keyword evidence="2" id="KW-0472">Membrane</keyword>
<evidence type="ECO:0000259" key="3">
    <source>
        <dbReference type="Pfam" id="PF07786"/>
    </source>
</evidence>
<name>A0ABT6F3S0_9BACT</name>
<feature type="transmembrane region" description="Helical" evidence="2">
    <location>
        <begin position="31"/>
        <end position="49"/>
    </location>
</feature>
<accession>A0ABT6F3S0</accession>
<keyword evidence="2" id="KW-0812">Transmembrane</keyword>
<protein>
    <submittedName>
        <fullName evidence="4">Heparan-alpha-glucosaminide N-acetyltransferase domain-containing protein</fullName>
    </submittedName>
</protein>
<evidence type="ECO:0000256" key="1">
    <source>
        <dbReference type="SAM" id="MobiDB-lite"/>
    </source>
</evidence>
<feature type="transmembrane region" description="Helical" evidence="2">
    <location>
        <begin position="144"/>
        <end position="163"/>
    </location>
</feature>
<gene>
    <name evidence="4" type="ORF">PZE19_00095</name>
</gene>
<proteinExistence type="predicted"/>
<feature type="region of interest" description="Disordered" evidence="1">
    <location>
        <begin position="1"/>
        <end position="22"/>
    </location>
</feature>
<feature type="transmembrane region" description="Helical" evidence="2">
    <location>
        <begin position="215"/>
        <end position="235"/>
    </location>
</feature>
<dbReference type="Proteomes" id="UP001216907">
    <property type="component" value="Unassembled WGS sequence"/>
</dbReference>
<feature type="transmembrane region" description="Helical" evidence="2">
    <location>
        <begin position="393"/>
        <end position="411"/>
    </location>
</feature>
<feature type="transmembrane region" description="Helical" evidence="2">
    <location>
        <begin position="61"/>
        <end position="80"/>
    </location>
</feature>
<feature type="transmembrane region" description="Helical" evidence="2">
    <location>
        <begin position="170"/>
        <end position="195"/>
    </location>
</feature>
<organism evidence="4 5">
    <name type="scientific">Paludisphaera mucosa</name>
    <dbReference type="NCBI Taxonomy" id="3030827"/>
    <lineage>
        <taxon>Bacteria</taxon>
        <taxon>Pseudomonadati</taxon>
        <taxon>Planctomycetota</taxon>
        <taxon>Planctomycetia</taxon>
        <taxon>Isosphaerales</taxon>
        <taxon>Isosphaeraceae</taxon>
        <taxon>Paludisphaera</taxon>
    </lineage>
</organism>